<proteinExistence type="predicted"/>
<sequence length="1153" mass="127862">MDIEVKYDGLDAKPVLNVEMINSDRLYRMGENVEFVTSSNYPAFISKAEVRIFADDKPVTPDTMPVTTIPVRLNGGTVWQLPPLPEADKELTYVLRVYGKNGLYDETGPRRIFLSNDNGLLVGADASSAENRKRLAEARNQMQGELDLSRDYTKTRNIAINGGKVTIYGSNVPDGYSVEAFNDNVPIEDGRFVMQRILPAGDRDVGVKVLDPQGKEALQFSRDVDIPQSEWFYVGMADLTIGQNTGSDDIEDVRPGEYDEVYTKGRLTYYLKGKIKGKYLLTSSVDTGEGDLKDIFSDLGEKNARDALKNLDPNDYYPVYGDDSTAVEDAPTRGKFFVRLQHNNSQVMWGDYKVKIDGTELQRSDRALYGAQAVYQPDKSTSFGVPQTKVQVYGAQPDTLTATDQFLGTGGSVYFLNHDDLVANSETLTVEIRDGDTGVVRDTKTLIYGQDYTIDYIDGRVLLNDPLNSRTGSSSAVSDGAVGGNDVYLVVQYDYDPATEDVDGYVYGGRAEQWLGDHVRVGVTGSSDSTGDVSSSAYGGDVRLRYTDRTYIDGEIANTDGPASGQSISTDGGLTFSEMNTRSIDKGALGWRLAGQADLSDFNEAAEGLLKGYFEHKDAGFTSLTDDLDAPETKWGASISELAVTDYLDLSLSYDYYDRDSYFNKESNSVVAGRQKQQGDLTLKQQINADWALSYGLGYTLQRDPSETNAGDYGADGQRLDGGLRLTRTLDDDISTIYAFGQATAYREGNIDRNDRLGVGTSYQLTERVAVNGEVSYGTSGIGGLAGISYRPNNDDRYYVNYVVDPNRSSDWSRSYDLYGTDLGTVVVGAEKRVDDMWSVYAENNYDFYGDRLSTTRGYGIKFAPDTVVTVDAQYQGGLVNDNTIDETTGLKNPDFNRDAFSLAFDYDDEEQGLSARLKGETRFQSSSDGKRNVDSYLTSGFLNYKTNENWRLLTSLDAVWNNVGENATSSFADYVEATVGYAYRPIDNDRFNALFRYTFLYDMPTISNAAVYGDRDGPAQRAHILNADLSYDLTKQLTLGAKYGFRIGESRQRLSDPVYGDFYSDWENSNQHLAILRADFHVVNNWDFLAEGRALYSQSSNTTDLGALTALYRHFGENVKVGLGYNFADFSDDLRDQTFNNRGWFINIVGKI</sequence>
<dbReference type="EMBL" id="SMAR01000023">
    <property type="protein sequence ID" value="TCT36176.1"/>
    <property type="molecule type" value="Genomic_DNA"/>
</dbReference>
<keyword evidence="2" id="KW-1185">Reference proteome</keyword>
<name>A0A4R3NM38_9HYPH</name>
<gene>
    <name evidence="1" type="ORF">EDC90_102332</name>
</gene>
<organism evidence="1 2">
    <name type="scientific">Martelella mediterranea</name>
    <dbReference type="NCBI Taxonomy" id="293089"/>
    <lineage>
        <taxon>Bacteria</taxon>
        <taxon>Pseudomonadati</taxon>
        <taxon>Pseudomonadota</taxon>
        <taxon>Alphaproteobacteria</taxon>
        <taxon>Hyphomicrobiales</taxon>
        <taxon>Aurantimonadaceae</taxon>
        <taxon>Martelella</taxon>
    </lineage>
</organism>
<dbReference type="AlphaFoldDB" id="A0A4R3NM38"/>
<reference evidence="1 2" key="1">
    <citation type="submission" date="2019-03" db="EMBL/GenBank/DDBJ databases">
        <title>Freshwater and sediment microbial communities from various areas in North America, analyzing microbe dynamics in response to fracking.</title>
        <authorList>
            <person name="Lamendella R."/>
        </authorList>
    </citation>
    <scope>NUCLEOTIDE SEQUENCE [LARGE SCALE GENOMIC DNA]</scope>
    <source>
        <strain evidence="1 2">175.2</strain>
    </source>
</reference>
<dbReference type="Proteomes" id="UP000295097">
    <property type="component" value="Unassembled WGS sequence"/>
</dbReference>
<evidence type="ECO:0000313" key="1">
    <source>
        <dbReference type="EMBL" id="TCT36176.1"/>
    </source>
</evidence>
<evidence type="ECO:0000313" key="2">
    <source>
        <dbReference type="Proteomes" id="UP000295097"/>
    </source>
</evidence>
<protein>
    <submittedName>
        <fullName evidence="1">Uncharacterized protein</fullName>
    </submittedName>
</protein>
<comment type="caution">
    <text evidence="1">The sequence shown here is derived from an EMBL/GenBank/DDBJ whole genome shotgun (WGS) entry which is preliminary data.</text>
</comment>
<accession>A0A4R3NM38</accession>